<dbReference type="Pfam" id="PF07161">
    <property type="entry name" value="LppX_LprAFG"/>
    <property type="match status" value="1"/>
</dbReference>
<dbReference type="SUPFAM" id="SSF89392">
    <property type="entry name" value="Prokaryotic lipoproteins and lipoprotein localization factors"/>
    <property type="match status" value="1"/>
</dbReference>
<evidence type="ECO:0000256" key="2">
    <source>
        <dbReference type="ARBA" id="ARBA00009194"/>
    </source>
</evidence>
<keyword evidence="5" id="KW-0449">Lipoprotein</keyword>
<evidence type="ECO:0000256" key="4">
    <source>
        <dbReference type="SAM" id="SignalP"/>
    </source>
</evidence>
<evidence type="ECO:0000313" key="5">
    <source>
        <dbReference type="EMBL" id="NHN57116.1"/>
    </source>
</evidence>
<evidence type="ECO:0000313" key="6">
    <source>
        <dbReference type="Proteomes" id="UP000744769"/>
    </source>
</evidence>
<comment type="subcellular location">
    <subcellularLocation>
        <location evidence="1">Cell envelope</location>
    </subcellularLocation>
</comment>
<dbReference type="InterPro" id="IPR029046">
    <property type="entry name" value="LolA/LolB/LppX"/>
</dbReference>
<keyword evidence="6" id="KW-1185">Reference proteome</keyword>
<keyword evidence="3" id="KW-1003">Cell membrane</keyword>
<dbReference type="AlphaFoldDB" id="A0A967B951"/>
<organism evidence="5 6">
    <name type="scientific">Metallococcus carri</name>
    <dbReference type="NCBI Taxonomy" id="1656884"/>
    <lineage>
        <taxon>Bacteria</taxon>
        <taxon>Bacillati</taxon>
        <taxon>Actinomycetota</taxon>
        <taxon>Actinomycetes</taxon>
        <taxon>Micrococcales</taxon>
        <taxon>Dermacoccaceae</taxon>
        <taxon>Metallococcus</taxon>
    </lineage>
</organism>
<dbReference type="GO" id="GO:0030313">
    <property type="term" value="C:cell envelope"/>
    <property type="evidence" value="ECO:0007669"/>
    <property type="project" value="UniProtKB-SubCell"/>
</dbReference>
<proteinExistence type="inferred from homology"/>
<dbReference type="InterPro" id="IPR009830">
    <property type="entry name" value="LppX/LprAFG"/>
</dbReference>
<comment type="similarity">
    <text evidence="2">Belongs to the LppX/LprAFG lipoprotein family.</text>
</comment>
<keyword evidence="4" id="KW-0732">Signal</keyword>
<sequence>MHSRVLAIPATTLIVASLALTGCSSTSGKKGGGTGSTSVANTPQARLAAAKKVVDSTSGFTIKVTSANVPKTASGLLSADGAGTHAPAFKGSIKAQVGGLSADVPIIATGGKTYAILPFQKTYKAINPKDYGAPDPAQLFSTTNGLSSLLVKVTGPRFAAKKRSGADIVQSIKGTVSGADVKQLLLMGDGTGSYQADYGITDNNEARTMTLTGPFFKGATNTSYTIQLTKYGTQVEITAP</sequence>
<accession>A0A967B951</accession>
<name>A0A967B951_9MICO</name>
<keyword evidence="3" id="KW-0472">Membrane</keyword>
<evidence type="ECO:0000256" key="3">
    <source>
        <dbReference type="ARBA" id="ARBA00022475"/>
    </source>
</evidence>
<reference evidence="5" key="1">
    <citation type="submission" date="2020-03" db="EMBL/GenBank/DDBJ databases">
        <title>Draft sequencing of Calidifontibacter sp. DB0510.</title>
        <authorList>
            <person name="Kim D.-U."/>
        </authorList>
    </citation>
    <scope>NUCLEOTIDE SEQUENCE</scope>
    <source>
        <strain evidence="5">DB0510</strain>
    </source>
</reference>
<gene>
    <name evidence="5" type="ORF">G9U51_15200</name>
</gene>
<dbReference type="RefSeq" id="WP_166198045.1">
    <property type="nucleotide sequence ID" value="NZ_JAAOIV010000012.1"/>
</dbReference>
<feature type="chain" id="PRO_5038799528" evidence="4">
    <location>
        <begin position="22"/>
        <end position="240"/>
    </location>
</feature>
<feature type="signal peptide" evidence="4">
    <location>
        <begin position="1"/>
        <end position="21"/>
    </location>
</feature>
<comment type="caution">
    <text evidence="5">The sequence shown here is derived from an EMBL/GenBank/DDBJ whole genome shotgun (WGS) entry which is preliminary data.</text>
</comment>
<protein>
    <submittedName>
        <fullName evidence="5">LppX_LprAFG lipoprotein</fullName>
    </submittedName>
</protein>
<dbReference type="Gene3D" id="2.50.20.20">
    <property type="match status" value="1"/>
</dbReference>
<evidence type="ECO:0000256" key="1">
    <source>
        <dbReference type="ARBA" id="ARBA00004196"/>
    </source>
</evidence>
<dbReference type="EMBL" id="JAAOIV010000012">
    <property type="protein sequence ID" value="NHN57116.1"/>
    <property type="molecule type" value="Genomic_DNA"/>
</dbReference>
<dbReference type="Proteomes" id="UP000744769">
    <property type="component" value="Unassembled WGS sequence"/>
</dbReference>
<dbReference type="PROSITE" id="PS51257">
    <property type="entry name" value="PROKAR_LIPOPROTEIN"/>
    <property type="match status" value="1"/>
</dbReference>